<dbReference type="GO" id="GO:0046872">
    <property type="term" value="F:metal ion binding"/>
    <property type="evidence" value="ECO:0007669"/>
    <property type="project" value="UniProtKB-KW"/>
</dbReference>
<keyword evidence="7" id="KW-0408">Iron</keyword>
<keyword evidence="4" id="KW-0479">Metal-binding</keyword>
<reference evidence="13" key="1">
    <citation type="journal article" date="2013" name="Nature">
        <title>Pan genome of the phytoplankton Emiliania underpins its global distribution.</title>
        <authorList>
            <person name="Read B.A."/>
            <person name="Kegel J."/>
            <person name="Klute M.J."/>
            <person name="Kuo A."/>
            <person name="Lefebvre S.C."/>
            <person name="Maumus F."/>
            <person name="Mayer C."/>
            <person name="Miller J."/>
            <person name="Monier A."/>
            <person name="Salamov A."/>
            <person name="Young J."/>
            <person name="Aguilar M."/>
            <person name="Claverie J.M."/>
            <person name="Frickenhaus S."/>
            <person name="Gonzalez K."/>
            <person name="Herman E.K."/>
            <person name="Lin Y.C."/>
            <person name="Napier J."/>
            <person name="Ogata H."/>
            <person name="Sarno A.F."/>
            <person name="Shmutz J."/>
            <person name="Schroeder D."/>
            <person name="de Vargas C."/>
            <person name="Verret F."/>
            <person name="von Dassow P."/>
            <person name="Valentin K."/>
            <person name="Van de Peer Y."/>
            <person name="Wheeler G."/>
            <person name="Dacks J.B."/>
            <person name="Delwiche C.F."/>
            <person name="Dyhrman S.T."/>
            <person name="Glockner G."/>
            <person name="John U."/>
            <person name="Richards T."/>
            <person name="Worden A.Z."/>
            <person name="Zhang X."/>
            <person name="Grigoriev I.V."/>
            <person name="Allen A.E."/>
            <person name="Bidle K."/>
            <person name="Borodovsky M."/>
            <person name="Bowler C."/>
            <person name="Brownlee C."/>
            <person name="Cock J.M."/>
            <person name="Elias M."/>
            <person name="Gladyshev V.N."/>
            <person name="Groth M."/>
            <person name="Guda C."/>
            <person name="Hadaegh A."/>
            <person name="Iglesias-Rodriguez M.D."/>
            <person name="Jenkins J."/>
            <person name="Jones B.M."/>
            <person name="Lawson T."/>
            <person name="Leese F."/>
            <person name="Lindquist E."/>
            <person name="Lobanov A."/>
            <person name="Lomsadze A."/>
            <person name="Malik S.B."/>
            <person name="Marsh M.E."/>
            <person name="Mackinder L."/>
            <person name="Mock T."/>
            <person name="Mueller-Roeber B."/>
            <person name="Pagarete A."/>
            <person name="Parker M."/>
            <person name="Probert I."/>
            <person name="Quesneville H."/>
            <person name="Raines C."/>
            <person name="Rensing S.A."/>
            <person name="Riano-Pachon D.M."/>
            <person name="Richier S."/>
            <person name="Rokitta S."/>
            <person name="Shiraiwa Y."/>
            <person name="Soanes D.M."/>
            <person name="van der Giezen M."/>
            <person name="Wahlund T.M."/>
            <person name="Williams B."/>
            <person name="Wilson W."/>
            <person name="Wolfe G."/>
            <person name="Wurch L.L."/>
        </authorList>
    </citation>
    <scope>NUCLEOTIDE SEQUENCE</scope>
</reference>
<dbReference type="RefSeq" id="XP_005779675.1">
    <property type="nucleotide sequence ID" value="XM_005779618.1"/>
</dbReference>
<dbReference type="AlphaFoldDB" id="A0A0D3JUR1"/>
<keyword evidence="6" id="KW-0560">Oxidoreductase</keyword>
<feature type="domain" description="Rieske" evidence="11">
    <location>
        <begin position="32"/>
        <end position="143"/>
    </location>
</feature>
<evidence type="ECO:0000256" key="1">
    <source>
        <dbReference type="ARBA" id="ARBA00004370"/>
    </source>
</evidence>
<keyword evidence="2 10" id="KW-0812">Transmembrane</keyword>
<evidence type="ECO:0000259" key="11">
    <source>
        <dbReference type="PROSITE" id="PS51296"/>
    </source>
</evidence>
<dbReference type="SUPFAM" id="SSF50022">
    <property type="entry name" value="ISP domain"/>
    <property type="match status" value="1"/>
</dbReference>
<keyword evidence="13" id="KW-1185">Reference proteome</keyword>
<dbReference type="PANTHER" id="PTHR21266">
    <property type="entry name" value="IRON-SULFUR DOMAIN CONTAINING PROTEIN"/>
    <property type="match status" value="1"/>
</dbReference>
<dbReference type="GO" id="GO:0005737">
    <property type="term" value="C:cytoplasm"/>
    <property type="evidence" value="ECO:0007669"/>
    <property type="project" value="TreeGrafter"/>
</dbReference>
<evidence type="ECO:0000313" key="12">
    <source>
        <dbReference type="EnsemblProtists" id="EOD27246"/>
    </source>
</evidence>
<keyword evidence="3" id="KW-0001">2Fe-2S</keyword>
<keyword evidence="9 10" id="KW-0472">Membrane</keyword>
<dbReference type="KEGG" id="ehx:EMIHUDRAFT_205252"/>
<evidence type="ECO:0000256" key="4">
    <source>
        <dbReference type="ARBA" id="ARBA00022723"/>
    </source>
</evidence>
<dbReference type="Gene3D" id="2.102.10.10">
    <property type="entry name" value="Rieske [2Fe-2S] iron-sulphur domain"/>
    <property type="match status" value="1"/>
</dbReference>
<dbReference type="GO" id="GO:0051537">
    <property type="term" value="F:2 iron, 2 sulfur cluster binding"/>
    <property type="evidence" value="ECO:0007669"/>
    <property type="project" value="UniProtKB-KW"/>
</dbReference>
<dbReference type="InterPro" id="IPR050584">
    <property type="entry name" value="Cholesterol_7-desaturase"/>
</dbReference>
<protein>
    <recommendedName>
        <fullName evidence="11">Rieske domain-containing protein</fullName>
    </recommendedName>
</protein>
<dbReference type="Pfam" id="PF00355">
    <property type="entry name" value="Rieske"/>
    <property type="match status" value="1"/>
</dbReference>
<dbReference type="HOGENOM" id="CLU_835293_0_0_1"/>
<evidence type="ECO:0000256" key="8">
    <source>
        <dbReference type="ARBA" id="ARBA00023014"/>
    </source>
</evidence>
<dbReference type="PANTHER" id="PTHR21266:SF32">
    <property type="entry name" value="CHOLESTEROL 7-DESATURASE NVD"/>
    <property type="match status" value="1"/>
</dbReference>
<evidence type="ECO:0000256" key="9">
    <source>
        <dbReference type="ARBA" id="ARBA00023136"/>
    </source>
</evidence>
<accession>A0A0D3JUR1</accession>
<dbReference type="PROSITE" id="PS51296">
    <property type="entry name" value="RIESKE"/>
    <property type="match status" value="1"/>
</dbReference>
<dbReference type="GeneID" id="17272792"/>
<name>A0A0D3JUR1_EMIH1</name>
<evidence type="ECO:0000256" key="6">
    <source>
        <dbReference type="ARBA" id="ARBA00023002"/>
    </source>
</evidence>
<dbReference type="STRING" id="2903.R1EW71"/>
<reference evidence="12" key="2">
    <citation type="submission" date="2024-10" db="UniProtKB">
        <authorList>
            <consortium name="EnsemblProtists"/>
        </authorList>
    </citation>
    <scope>IDENTIFICATION</scope>
</reference>
<sequence>MQVSASRSALLQQPCPQQRSLEERFGAFPRTWVPIASTFELEPDRPTPVKFLSQDYVAFRDNRGEWRVMDDACPHRLAPLSEGRIDRESDRIECAYHGWSFEPSGACARIPQASESVAAGAVPSRRACVASYPTREHKSVLWVWPWEEDCLTVAGDLRAQPEGFLRGVAHDASTYTRDLPYGWDTLLENIRRAGVGAFRAPFVVAYNADYEAQYDKKGRPRPSRPFNLTVEQVVRTRGGEAAGSYFMPTQSDRCIAALRRWLSSHAPSGLPAAVSALAAWRKRTYRVLAAALLLGVRFWLARLVGVACLGLLRLYVVVEKQFQVGEYKHWQNH</sequence>
<dbReference type="EnsemblProtists" id="EOD27246">
    <property type="protein sequence ID" value="EOD27246"/>
    <property type="gene ID" value="EMIHUDRAFT_205252"/>
</dbReference>
<dbReference type="GO" id="GO:0016020">
    <property type="term" value="C:membrane"/>
    <property type="evidence" value="ECO:0007669"/>
    <property type="project" value="UniProtKB-SubCell"/>
</dbReference>
<evidence type="ECO:0000256" key="3">
    <source>
        <dbReference type="ARBA" id="ARBA00022714"/>
    </source>
</evidence>
<evidence type="ECO:0000256" key="10">
    <source>
        <dbReference type="SAM" id="Phobius"/>
    </source>
</evidence>
<dbReference type="GO" id="GO:0016491">
    <property type="term" value="F:oxidoreductase activity"/>
    <property type="evidence" value="ECO:0007669"/>
    <property type="project" value="UniProtKB-KW"/>
</dbReference>
<evidence type="ECO:0000256" key="7">
    <source>
        <dbReference type="ARBA" id="ARBA00023004"/>
    </source>
</evidence>
<evidence type="ECO:0000256" key="5">
    <source>
        <dbReference type="ARBA" id="ARBA00022989"/>
    </source>
</evidence>
<dbReference type="InterPro" id="IPR036922">
    <property type="entry name" value="Rieske_2Fe-2S_sf"/>
</dbReference>
<feature type="transmembrane region" description="Helical" evidence="10">
    <location>
        <begin position="287"/>
        <end position="312"/>
    </location>
</feature>
<organism evidence="12 13">
    <name type="scientific">Emiliania huxleyi (strain CCMP1516)</name>
    <dbReference type="NCBI Taxonomy" id="280463"/>
    <lineage>
        <taxon>Eukaryota</taxon>
        <taxon>Haptista</taxon>
        <taxon>Haptophyta</taxon>
        <taxon>Prymnesiophyceae</taxon>
        <taxon>Isochrysidales</taxon>
        <taxon>Noelaerhabdaceae</taxon>
        <taxon>Emiliania</taxon>
    </lineage>
</organism>
<evidence type="ECO:0000256" key="2">
    <source>
        <dbReference type="ARBA" id="ARBA00022692"/>
    </source>
</evidence>
<proteinExistence type="predicted"/>
<keyword evidence="5 10" id="KW-1133">Transmembrane helix</keyword>
<comment type="subcellular location">
    <subcellularLocation>
        <location evidence="1">Membrane</location>
    </subcellularLocation>
</comment>
<keyword evidence="8" id="KW-0411">Iron-sulfur</keyword>
<dbReference type="PaxDb" id="2903-EOD27246"/>
<evidence type="ECO:0000313" key="13">
    <source>
        <dbReference type="Proteomes" id="UP000013827"/>
    </source>
</evidence>
<dbReference type="InterPro" id="IPR017941">
    <property type="entry name" value="Rieske_2Fe-2S"/>
</dbReference>
<dbReference type="Proteomes" id="UP000013827">
    <property type="component" value="Unassembled WGS sequence"/>
</dbReference>